<feature type="binding site" evidence="10 13">
    <location>
        <begin position="408"/>
        <end position="415"/>
    </location>
    <ligand>
        <name>ATP</name>
        <dbReference type="ChEBI" id="CHEBI:30616"/>
    </ligand>
</feature>
<reference evidence="19 20" key="1">
    <citation type="journal article" date="2019" name="Nat. Microbiol.">
        <title>Mediterranean grassland soil C-N compound turnover is dependent on rainfall and depth, and is mediated by genomically divergent microorganisms.</title>
        <authorList>
            <person name="Diamond S."/>
            <person name="Andeer P.F."/>
            <person name="Li Z."/>
            <person name="Crits-Christoph A."/>
            <person name="Burstein D."/>
            <person name="Anantharaman K."/>
            <person name="Lane K.R."/>
            <person name="Thomas B.C."/>
            <person name="Pan C."/>
            <person name="Northen T.R."/>
            <person name="Banfield J.F."/>
        </authorList>
    </citation>
    <scope>NUCLEOTIDE SEQUENCE [LARGE SCALE GENOMIC DNA]</scope>
    <source>
        <strain evidence="19">WS_6</strain>
    </source>
</reference>
<dbReference type="GO" id="GO:0043565">
    <property type="term" value="F:sequence-specific DNA binding"/>
    <property type="evidence" value="ECO:0007669"/>
    <property type="project" value="UniProtKB-UniRule"/>
</dbReference>
<feature type="region of interest" description="Disordered" evidence="16">
    <location>
        <begin position="843"/>
        <end position="883"/>
    </location>
</feature>
<dbReference type="EMBL" id="VBOW01000023">
    <property type="protein sequence ID" value="TMQ59275.1"/>
    <property type="molecule type" value="Genomic_DNA"/>
</dbReference>
<evidence type="ECO:0000256" key="5">
    <source>
        <dbReference type="ARBA" id="ARBA00022801"/>
    </source>
</evidence>
<dbReference type="GO" id="GO:0004176">
    <property type="term" value="F:ATP-dependent peptidase activity"/>
    <property type="evidence" value="ECO:0007669"/>
    <property type="project" value="UniProtKB-UniRule"/>
</dbReference>
<evidence type="ECO:0000313" key="20">
    <source>
        <dbReference type="Proteomes" id="UP000316852"/>
    </source>
</evidence>
<proteinExistence type="evidence at transcript level"/>
<feature type="active site" evidence="10 12">
    <location>
        <position position="774"/>
    </location>
</feature>
<evidence type="ECO:0000256" key="15">
    <source>
        <dbReference type="RuleBase" id="RU000591"/>
    </source>
</evidence>
<sequence length="883" mass="98009">MALRFWAKWGRGATGQRQGSCDTVGSRTLALVPSLAERIACMSKRPMSEIGRMLECDVPPVMPVLPLMSTVVFPLGVTSIQIRLEQSKALLRDYAEPDELIALVYSPAKSERDLKPEQLSRIGLAARVIRILNMPNGNVQVTLEGLRRVGVEEILRAEPYIEARVSCPVEPTVDPERVNSLATRILQLLKTISQLDHSYPPEMDNIFSMNLGDPGLFADTVASIVRLPVEAKQRVIETLDIGERLVLLAEALDSEVARLSVAEDVVRRASAQVEKNQREFFLRQQLAEIRRQLGEEDPQEMLVRQILDRADTLGLPQHVRSVVYEETNRLRYLAPTSQESGVIRNYIEWLLALPWGKPVRHPIDLDEVTKRLNAEHFGLDKVKERILEYLAVLKLKNDLRGPILCFAGPPGTGKTSLGSSIARAMGRDFVRISVGGVRDEAEIRGHRRTYIGSRPGKIIRSLRDVHSSNPVFMIDEIDKLGHDSQGDPASALLEVLDHEQNAHFVDHYIEIPFDLSETLFITTANVLDFIPAPLLDRMEVIQIPGYMDAEKIEIARRHLIPRAAREHGLLEGDITFDDAAITKMIREYSREAGVRQLERAIETVCRKCARQRTTGYTGQWSFGEADIEKLLGPPYVLPEMAEGHAEVGVATGLAWTTTGGDLLLIEALKMRGAGRVIVTGQLGDVMKESVQAAHSYVRARAELLGIDPEVFDDFDLHIHFPEGAVPKDGPSAGITIVMAIASALAEAPIRNDVAMTGEVTLRGKVIAVGGLKEKIMAAHRAGIKTVVFPSDNQKDVVEVPESVRSSMTLVPVSAVDEVFRYAFVGVAERIAELEARKAAVDIRRARKRRAKRGNARRKTRRPEPAPRQKAARERSPGAPKGRR</sequence>
<evidence type="ECO:0000256" key="13">
    <source>
        <dbReference type="PIRSR" id="PIRSR001174-2"/>
    </source>
</evidence>
<dbReference type="SUPFAM" id="SSF88697">
    <property type="entry name" value="PUA domain-like"/>
    <property type="match status" value="1"/>
</dbReference>
<comment type="similarity">
    <text evidence="10 11 14 15">Belongs to the peptidase S16 family.</text>
</comment>
<dbReference type="SMART" id="SM00464">
    <property type="entry name" value="LON"/>
    <property type="match status" value="1"/>
</dbReference>
<keyword evidence="4 10" id="KW-0547">Nucleotide-binding</keyword>
<evidence type="ECO:0000256" key="7">
    <source>
        <dbReference type="ARBA" id="ARBA00022840"/>
    </source>
</evidence>
<evidence type="ECO:0000259" key="17">
    <source>
        <dbReference type="PROSITE" id="PS51786"/>
    </source>
</evidence>
<dbReference type="PANTHER" id="PTHR10046">
    <property type="entry name" value="ATP DEPENDENT LON PROTEASE FAMILY MEMBER"/>
    <property type="match status" value="1"/>
</dbReference>
<dbReference type="InterPro" id="IPR004815">
    <property type="entry name" value="Lon_bac/euk-typ"/>
</dbReference>
<feature type="domain" description="Lon N-terminal" evidence="18">
    <location>
        <begin position="62"/>
        <end position="256"/>
    </location>
</feature>
<dbReference type="Gene3D" id="3.40.50.300">
    <property type="entry name" value="P-loop containing nucleotide triphosphate hydrolases"/>
    <property type="match status" value="1"/>
</dbReference>
<dbReference type="InterPro" id="IPR027543">
    <property type="entry name" value="Lon_bac"/>
</dbReference>
<dbReference type="Gene3D" id="2.30.130.40">
    <property type="entry name" value="LON domain-like"/>
    <property type="match status" value="1"/>
</dbReference>
<evidence type="ECO:0000259" key="18">
    <source>
        <dbReference type="PROSITE" id="PS51787"/>
    </source>
</evidence>
<keyword evidence="3 10" id="KW-0645">Protease</keyword>
<dbReference type="Pfam" id="PF00004">
    <property type="entry name" value="AAA"/>
    <property type="match status" value="1"/>
</dbReference>
<comment type="subunit">
    <text evidence="10 11">Homohexamer. Organized in a ring with a central cavity.</text>
</comment>
<dbReference type="InterPro" id="IPR027065">
    <property type="entry name" value="Lon_Prtase"/>
</dbReference>
<dbReference type="InterPro" id="IPR003111">
    <property type="entry name" value="Lon_prtase_N"/>
</dbReference>
<evidence type="ECO:0000256" key="14">
    <source>
        <dbReference type="PROSITE-ProRule" id="PRU01122"/>
    </source>
</evidence>
<dbReference type="SUPFAM" id="SSF54211">
    <property type="entry name" value="Ribosomal protein S5 domain 2-like"/>
    <property type="match status" value="1"/>
</dbReference>
<protein>
    <recommendedName>
        <fullName evidence="10 11">Lon protease</fullName>
        <ecNumber evidence="10 11">3.4.21.53</ecNumber>
    </recommendedName>
    <alternativeName>
        <fullName evidence="10">ATP-dependent protease La</fullName>
    </alternativeName>
</protein>
<feature type="domain" description="Lon proteolytic" evidence="17">
    <location>
        <begin position="644"/>
        <end position="825"/>
    </location>
</feature>
<gene>
    <name evidence="10 19" type="primary">lon</name>
    <name evidence="19" type="ORF">E6K76_05360</name>
</gene>
<dbReference type="InterPro" id="IPR027417">
    <property type="entry name" value="P-loop_NTPase"/>
</dbReference>
<dbReference type="InterPro" id="IPR015947">
    <property type="entry name" value="PUA-like_sf"/>
</dbReference>
<evidence type="ECO:0000256" key="16">
    <source>
        <dbReference type="SAM" id="MobiDB-lite"/>
    </source>
</evidence>
<dbReference type="CDD" id="cd19500">
    <property type="entry name" value="RecA-like_Lon"/>
    <property type="match status" value="1"/>
</dbReference>
<dbReference type="GO" id="GO:0004252">
    <property type="term" value="F:serine-type endopeptidase activity"/>
    <property type="evidence" value="ECO:0007669"/>
    <property type="project" value="UniProtKB-UniRule"/>
</dbReference>
<dbReference type="GO" id="GO:0006515">
    <property type="term" value="P:protein quality control for misfolded or incompletely synthesized proteins"/>
    <property type="evidence" value="ECO:0007669"/>
    <property type="project" value="UniProtKB-UniRule"/>
</dbReference>
<dbReference type="Pfam" id="PF22667">
    <property type="entry name" value="Lon_lid"/>
    <property type="match status" value="1"/>
</dbReference>
<dbReference type="InterPro" id="IPR054594">
    <property type="entry name" value="Lon_lid"/>
</dbReference>
<feature type="compositionally biased region" description="Basic and acidic residues" evidence="16">
    <location>
        <begin position="861"/>
        <end position="875"/>
    </location>
</feature>
<dbReference type="InterPro" id="IPR014721">
    <property type="entry name" value="Ribsml_uS5_D2-typ_fold_subgr"/>
</dbReference>
<dbReference type="GO" id="GO:0005737">
    <property type="term" value="C:cytoplasm"/>
    <property type="evidence" value="ECO:0007669"/>
    <property type="project" value="UniProtKB-SubCell"/>
</dbReference>
<organism evidence="19 20">
    <name type="scientific">Eiseniibacteriota bacterium</name>
    <dbReference type="NCBI Taxonomy" id="2212470"/>
    <lineage>
        <taxon>Bacteria</taxon>
        <taxon>Candidatus Eiseniibacteriota</taxon>
    </lineage>
</organism>
<keyword evidence="7 10" id="KW-0067">ATP-binding</keyword>
<dbReference type="HAMAP" id="MF_01973">
    <property type="entry name" value="lon_bact"/>
    <property type="match status" value="1"/>
</dbReference>
<comment type="caution">
    <text evidence="19">The sequence shown here is derived from an EMBL/GenBank/DDBJ whole genome shotgun (WGS) entry which is preliminary data.</text>
</comment>
<comment type="subcellular location">
    <subcellularLocation>
        <location evidence="1 10 11">Cytoplasm</location>
    </subcellularLocation>
</comment>
<evidence type="ECO:0000256" key="4">
    <source>
        <dbReference type="ARBA" id="ARBA00022741"/>
    </source>
</evidence>
<feature type="compositionally biased region" description="Basic residues" evidence="16">
    <location>
        <begin position="844"/>
        <end position="860"/>
    </location>
</feature>
<name>A0A538T6L1_UNCEI</name>
<evidence type="ECO:0000256" key="12">
    <source>
        <dbReference type="PIRSR" id="PIRSR001174-1"/>
    </source>
</evidence>
<dbReference type="InterPro" id="IPR020568">
    <property type="entry name" value="Ribosomal_Su5_D2-typ_SF"/>
</dbReference>
<dbReference type="Gene3D" id="3.30.230.10">
    <property type="match status" value="1"/>
</dbReference>
<keyword evidence="6 10" id="KW-0720">Serine protease</keyword>
<dbReference type="InterPro" id="IPR008269">
    <property type="entry name" value="Lon_proteolytic"/>
</dbReference>
<evidence type="ECO:0000256" key="11">
    <source>
        <dbReference type="PIRNR" id="PIRNR001174"/>
    </source>
</evidence>
<dbReference type="SUPFAM" id="SSF52540">
    <property type="entry name" value="P-loop containing nucleoside triphosphate hydrolases"/>
    <property type="match status" value="1"/>
</dbReference>
<comment type="induction">
    <text evidence="10">By heat shock.</text>
</comment>
<keyword evidence="8 10" id="KW-0346">Stress response</keyword>
<comment type="function">
    <text evidence="10">ATP-dependent serine protease that mediates the selective degradation of mutant and abnormal proteins as well as certain short-lived regulatory proteins. Required for cellular homeostasis and for survival from DNA damage and developmental changes induced by stress. Degrades polypeptides processively to yield small peptide fragments that are 5 to 10 amino acids long. Binds to DNA in a double-stranded, site-specific manner.</text>
</comment>
<dbReference type="Pfam" id="PF05362">
    <property type="entry name" value="Lon_C"/>
    <property type="match status" value="1"/>
</dbReference>
<evidence type="ECO:0000256" key="9">
    <source>
        <dbReference type="ARBA" id="ARBA00050665"/>
    </source>
</evidence>
<dbReference type="InterPro" id="IPR003959">
    <property type="entry name" value="ATPase_AAA_core"/>
</dbReference>
<dbReference type="PIRSF" id="PIRSF001174">
    <property type="entry name" value="Lon_proteas"/>
    <property type="match status" value="1"/>
</dbReference>
<dbReference type="SMART" id="SM00382">
    <property type="entry name" value="AAA"/>
    <property type="match status" value="1"/>
</dbReference>
<evidence type="ECO:0000256" key="10">
    <source>
        <dbReference type="HAMAP-Rule" id="MF_01973"/>
    </source>
</evidence>
<dbReference type="EC" id="3.4.21.53" evidence="10 11"/>
<comment type="catalytic activity">
    <reaction evidence="9 10 11 14">
        <text>Hydrolysis of proteins in presence of ATP.</text>
        <dbReference type="EC" id="3.4.21.53"/>
    </reaction>
</comment>
<dbReference type="Gene3D" id="1.20.5.5270">
    <property type="match status" value="1"/>
</dbReference>
<feature type="active site" evidence="10 12">
    <location>
        <position position="731"/>
    </location>
</feature>
<evidence type="ECO:0000256" key="8">
    <source>
        <dbReference type="ARBA" id="ARBA00023016"/>
    </source>
</evidence>
<keyword evidence="5 10" id="KW-0378">Hydrolase</keyword>
<evidence type="ECO:0000256" key="3">
    <source>
        <dbReference type="ARBA" id="ARBA00022670"/>
    </source>
</evidence>
<evidence type="ECO:0000256" key="2">
    <source>
        <dbReference type="ARBA" id="ARBA00022490"/>
    </source>
</evidence>
<dbReference type="PROSITE" id="PS01046">
    <property type="entry name" value="LON_SER"/>
    <property type="match status" value="1"/>
</dbReference>
<dbReference type="GO" id="GO:0005524">
    <property type="term" value="F:ATP binding"/>
    <property type="evidence" value="ECO:0007669"/>
    <property type="project" value="UniProtKB-UniRule"/>
</dbReference>
<keyword evidence="2 10" id="KW-0963">Cytoplasm</keyword>
<dbReference type="PRINTS" id="PR00830">
    <property type="entry name" value="ENDOLAPTASE"/>
</dbReference>
<dbReference type="FunFam" id="3.40.50.300:FF:000021">
    <property type="entry name" value="Lon protease homolog"/>
    <property type="match status" value="1"/>
</dbReference>
<dbReference type="PROSITE" id="PS51787">
    <property type="entry name" value="LON_N"/>
    <property type="match status" value="1"/>
</dbReference>
<dbReference type="Gene3D" id="1.20.58.1480">
    <property type="match status" value="1"/>
</dbReference>
<dbReference type="GO" id="GO:0016887">
    <property type="term" value="F:ATP hydrolysis activity"/>
    <property type="evidence" value="ECO:0007669"/>
    <property type="project" value="UniProtKB-UniRule"/>
</dbReference>
<dbReference type="InterPro" id="IPR003593">
    <property type="entry name" value="AAA+_ATPase"/>
</dbReference>
<dbReference type="InterPro" id="IPR008268">
    <property type="entry name" value="Peptidase_S16_AS"/>
</dbReference>
<dbReference type="Pfam" id="PF02190">
    <property type="entry name" value="LON_substr_bdg"/>
    <property type="match status" value="1"/>
</dbReference>
<dbReference type="GO" id="GO:0034605">
    <property type="term" value="P:cellular response to heat"/>
    <property type="evidence" value="ECO:0007669"/>
    <property type="project" value="UniProtKB-UniRule"/>
</dbReference>
<evidence type="ECO:0000313" key="19">
    <source>
        <dbReference type="EMBL" id="TMQ59275.1"/>
    </source>
</evidence>
<evidence type="ECO:0000256" key="1">
    <source>
        <dbReference type="ARBA" id="ARBA00004496"/>
    </source>
</evidence>
<dbReference type="NCBIfam" id="TIGR00763">
    <property type="entry name" value="lon"/>
    <property type="match status" value="1"/>
</dbReference>
<evidence type="ECO:0000256" key="6">
    <source>
        <dbReference type="ARBA" id="ARBA00022825"/>
    </source>
</evidence>
<dbReference type="AlphaFoldDB" id="A0A538T6L1"/>
<dbReference type="PROSITE" id="PS51786">
    <property type="entry name" value="LON_PROTEOLYTIC"/>
    <property type="match status" value="1"/>
</dbReference>
<accession>A0A538T6L1</accession>
<dbReference type="InterPro" id="IPR046336">
    <property type="entry name" value="Lon_prtase_N_sf"/>
</dbReference>
<dbReference type="Proteomes" id="UP000316852">
    <property type="component" value="Unassembled WGS sequence"/>
</dbReference>
<dbReference type="Gene3D" id="1.10.8.60">
    <property type="match status" value="1"/>
</dbReference>